<evidence type="ECO:0000259" key="1">
    <source>
        <dbReference type="SMART" id="SM00866"/>
    </source>
</evidence>
<name>A0A1C5HL29_9ACTN</name>
<dbReference type="Pfam" id="PF07702">
    <property type="entry name" value="UTRA"/>
    <property type="match status" value="1"/>
</dbReference>
<evidence type="ECO:0000313" key="3">
    <source>
        <dbReference type="Proteomes" id="UP000199408"/>
    </source>
</evidence>
<dbReference type="InterPro" id="IPR011663">
    <property type="entry name" value="UTRA"/>
</dbReference>
<dbReference type="PANTHER" id="PTHR44846">
    <property type="entry name" value="MANNOSYL-D-GLYCERATE TRANSPORT/METABOLISM SYSTEM REPRESSOR MNGR-RELATED"/>
    <property type="match status" value="1"/>
</dbReference>
<dbReference type="InterPro" id="IPR028978">
    <property type="entry name" value="Chorismate_lyase_/UTRA_dom_sf"/>
</dbReference>
<dbReference type="Gene3D" id="3.40.1410.10">
    <property type="entry name" value="Chorismate lyase-like"/>
    <property type="match status" value="1"/>
</dbReference>
<organism evidence="2 3">
    <name type="scientific">Micromonospora halophytica</name>
    <dbReference type="NCBI Taxonomy" id="47864"/>
    <lineage>
        <taxon>Bacteria</taxon>
        <taxon>Bacillati</taxon>
        <taxon>Actinomycetota</taxon>
        <taxon>Actinomycetes</taxon>
        <taxon>Micromonosporales</taxon>
        <taxon>Micromonosporaceae</taxon>
        <taxon>Micromonospora</taxon>
    </lineage>
</organism>
<sequence>MSRPEWVSVSMPYVTPGSGDAWAVESAQRGSVGTQRLLEVREMSPPADVALALRLEAGASVIVRRRLMLTDGQPVELTDSYYPASIARGTALGELRKIRGGAVSLLAEMGYRPERVTEDVYTRLPTETEREALGLARGEWVLGLTRLLRTAEDVPIELSVMTMVPQGRRLRYELIVE</sequence>
<dbReference type="PANTHER" id="PTHR44846:SF17">
    <property type="entry name" value="GNTR-FAMILY TRANSCRIPTIONAL REGULATOR"/>
    <property type="match status" value="1"/>
</dbReference>
<keyword evidence="3" id="KW-1185">Reference proteome</keyword>
<proteinExistence type="predicted"/>
<dbReference type="OrthoDB" id="3620754at2"/>
<dbReference type="GO" id="GO:0003677">
    <property type="term" value="F:DNA binding"/>
    <property type="evidence" value="ECO:0007669"/>
    <property type="project" value="InterPro"/>
</dbReference>
<dbReference type="Proteomes" id="UP000199408">
    <property type="component" value="Unassembled WGS sequence"/>
</dbReference>
<gene>
    <name evidence="2" type="ORF">GA0070560_1051</name>
</gene>
<accession>A0A1C5HL29</accession>
<dbReference type="SUPFAM" id="SSF64288">
    <property type="entry name" value="Chorismate lyase-like"/>
    <property type="match status" value="1"/>
</dbReference>
<dbReference type="STRING" id="47864.GA0070560_1051"/>
<dbReference type="AlphaFoldDB" id="A0A1C5HL29"/>
<dbReference type="SMART" id="SM00866">
    <property type="entry name" value="UTRA"/>
    <property type="match status" value="1"/>
</dbReference>
<dbReference type="GO" id="GO:0045892">
    <property type="term" value="P:negative regulation of DNA-templated transcription"/>
    <property type="evidence" value="ECO:0007669"/>
    <property type="project" value="TreeGrafter"/>
</dbReference>
<reference evidence="3" key="1">
    <citation type="submission" date="2016-06" db="EMBL/GenBank/DDBJ databases">
        <authorList>
            <person name="Varghese N."/>
        </authorList>
    </citation>
    <scope>NUCLEOTIDE SEQUENCE [LARGE SCALE GENOMIC DNA]</scope>
    <source>
        <strain evidence="3">DSM 43171</strain>
    </source>
</reference>
<dbReference type="InterPro" id="IPR050679">
    <property type="entry name" value="Bact_HTH_transcr_reg"/>
</dbReference>
<evidence type="ECO:0000313" key="2">
    <source>
        <dbReference type="EMBL" id="SCG46689.1"/>
    </source>
</evidence>
<dbReference type="EMBL" id="FMDN01000005">
    <property type="protein sequence ID" value="SCG46689.1"/>
    <property type="molecule type" value="Genomic_DNA"/>
</dbReference>
<feature type="domain" description="UbiC transcription regulator-associated" evidence="1">
    <location>
        <begin position="28"/>
        <end position="169"/>
    </location>
</feature>
<protein>
    <submittedName>
        <fullName evidence="2">UTRA domain-containing protein</fullName>
    </submittedName>
</protein>